<dbReference type="SUPFAM" id="SSF55031">
    <property type="entry name" value="Bacterial exopeptidase dimerisation domain"/>
    <property type="match status" value="1"/>
</dbReference>
<keyword evidence="4" id="KW-1185">Reference proteome</keyword>
<dbReference type="AlphaFoldDB" id="A0A6A1QA31"/>
<protein>
    <recommendedName>
        <fullName evidence="2">Peptidase M20 dimerisation domain-containing protein</fullName>
    </recommendedName>
</protein>
<name>A0A6A1QA31_BALPH</name>
<dbReference type="Pfam" id="PF01546">
    <property type="entry name" value="Peptidase_M20"/>
    <property type="match status" value="1"/>
</dbReference>
<proteinExistence type="inferred from homology"/>
<gene>
    <name evidence="3" type="ORF">E2I00_009692</name>
</gene>
<dbReference type="InterPro" id="IPR052030">
    <property type="entry name" value="Peptidase_M20/M20A_hydrolases"/>
</dbReference>
<dbReference type="Proteomes" id="UP000437017">
    <property type="component" value="Unassembled WGS sequence"/>
</dbReference>
<evidence type="ECO:0000313" key="4">
    <source>
        <dbReference type="Proteomes" id="UP000437017"/>
    </source>
</evidence>
<dbReference type="PANTHER" id="PTHR30575">
    <property type="entry name" value="PEPTIDASE M20"/>
    <property type="match status" value="1"/>
</dbReference>
<comment type="similarity">
    <text evidence="1">Belongs to the peptidase M20A family.</text>
</comment>
<feature type="domain" description="Peptidase M20 dimerisation" evidence="2">
    <location>
        <begin position="147"/>
        <end position="238"/>
    </location>
</feature>
<dbReference type="OrthoDB" id="6119954at2759"/>
<evidence type="ECO:0000313" key="3">
    <source>
        <dbReference type="EMBL" id="KAB0403609.1"/>
    </source>
</evidence>
<reference evidence="3 4" key="1">
    <citation type="journal article" date="2019" name="PLoS ONE">
        <title>Genomic analyses reveal an absence of contemporary introgressive admixture between fin whales and blue whales, despite known hybrids.</title>
        <authorList>
            <person name="Westbury M.V."/>
            <person name="Petersen B."/>
            <person name="Lorenzen E.D."/>
        </authorList>
    </citation>
    <scope>NUCLEOTIDE SEQUENCE [LARGE SCALE GENOMIC DNA]</scope>
    <source>
        <strain evidence="3">FinWhale-01</strain>
    </source>
</reference>
<accession>A0A6A1QA31</accession>
<dbReference type="Pfam" id="PF07687">
    <property type="entry name" value="M20_dimer"/>
    <property type="match status" value="1"/>
</dbReference>
<dbReference type="EMBL" id="SGJD01000768">
    <property type="protein sequence ID" value="KAB0403609.1"/>
    <property type="molecule type" value="Genomic_DNA"/>
</dbReference>
<feature type="non-terminal residue" evidence="3">
    <location>
        <position position="1"/>
    </location>
</feature>
<dbReference type="InterPro" id="IPR002933">
    <property type="entry name" value="Peptidase_M20"/>
</dbReference>
<dbReference type="FunFam" id="3.30.70.360:FF:000004">
    <property type="entry name" value="Peptidase M20 domain-containing protein 2"/>
    <property type="match status" value="1"/>
</dbReference>
<feature type="non-terminal residue" evidence="3">
    <location>
        <position position="243"/>
    </location>
</feature>
<comment type="caution">
    <text evidence="3">The sequence shown here is derived from an EMBL/GenBank/DDBJ whole genome shotgun (WGS) entry which is preliminary data.</text>
</comment>
<dbReference type="Gene3D" id="3.40.630.10">
    <property type="entry name" value="Zn peptidases"/>
    <property type="match status" value="1"/>
</dbReference>
<organism evidence="3 4">
    <name type="scientific">Balaenoptera physalus</name>
    <name type="common">Fin whale</name>
    <name type="synonym">Balaena physalus</name>
    <dbReference type="NCBI Taxonomy" id="9770"/>
    <lineage>
        <taxon>Eukaryota</taxon>
        <taxon>Metazoa</taxon>
        <taxon>Chordata</taxon>
        <taxon>Craniata</taxon>
        <taxon>Vertebrata</taxon>
        <taxon>Euteleostomi</taxon>
        <taxon>Mammalia</taxon>
        <taxon>Eutheria</taxon>
        <taxon>Laurasiatheria</taxon>
        <taxon>Artiodactyla</taxon>
        <taxon>Whippomorpha</taxon>
        <taxon>Cetacea</taxon>
        <taxon>Mysticeti</taxon>
        <taxon>Balaenopteridae</taxon>
        <taxon>Balaenoptera</taxon>
    </lineage>
</organism>
<dbReference type="SUPFAM" id="SSF53187">
    <property type="entry name" value="Zn-dependent exopeptidases"/>
    <property type="match status" value="1"/>
</dbReference>
<dbReference type="GO" id="GO:0016805">
    <property type="term" value="F:dipeptidase activity"/>
    <property type="evidence" value="ECO:0007669"/>
    <property type="project" value="TreeGrafter"/>
</dbReference>
<dbReference type="InterPro" id="IPR011650">
    <property type="entry name" value="Peptidase_M20_dimer"/>
</dbReference>
<sequence>PVEGGACAAVFEVELLKLRAAECIDEAAERLGALSREIWSEPELAYEEHHAHGYDALPGIGHACGHNLIAEVGAAAALGVKGALESLPRLPLPVKVIVLGTPAEEDGGGKIDLIEAGAFKNLDVVFMAHPSQENAAYLPDVAEHDMIVKYYGKASHAAAYPWEGLNALDAAVLAYNNLSALRQQMKPTWRVHGIIKNGGVIPNIIPSYSELIYYFRAPSMKELPVLTKKAEDCFRAAALATGC</sequence>
<dbReference type="PANTHER" id="PTHR30575:SF0">
    <property type="entry name" value="XAA-ARG DIPEPTIDASE"/>
    <property type="match status" value="1"/>
</dbReference>
<dbReference type="InterPro" id="IPR036264">
    <property type="entry name" value="Bact_exopeptidase_dim_dom"/>
</dbReference>
<evidence type="ECO:0000256" key="1">
    <source>
        <dbReference type="ARBA" id="ARBA00006247"/>
    </source>
</evidence>
<evidence type="ECO:0000259" key="2">
    <source>
        <dbReference type="Pfam" id="PF07687"/>
    </source>
</evidence>